<feature type="transmembrane region" description="Helical" evidence="1">
    <location>
        <begin position="70"/>
        <end position="87"/>
    </location>
</feature>
<organism evidence="2 3">
    <name type="scientific">Christiangramia lutea</name>
    <dbReference type="NCBI Taxonomy" id="1607951"/>
    <lineage>
        <taxon>Bacteria</taxon>
        <taxon>Pseudomonadati</taxon>
        <taxon>Bacteroidota</taxon>
        <taxon>Flavobacteriia</taxon>
        <taxon>Flavobacteriales</taxon>
        <taxon>Flavobacteriaceae</taxon>
        <taxon>Christiangramia</taxon>
    </lineage>
</organism>
<dbReference type="AlphaFoldDB" id="A0A9X2A815"/>
<keyword evidence="1" id="KW-1133">Transmembrane helix</keyword>
<feature type="transmembrane region" description="Helical" evidence="1">
    <location>
        <begin position="214"/>
        <end position="232"/>
    </location>
</feature>
<feature type="transmembrane region" description="Helical" evidence="1">
    <location>
        <begin position="39"/>
        <end position="58"/>
    </location>
</feature>
<feature type="transmembrane region" description="Helical" evidence="1">
    <location>
        <begin position="185"/>
        <end position="207"/>
    </location>
</feature>
<protein>
    <submittedName>
        <fullName evidence="2">Uncharacterized protein</fullName>
    </submittedName>
</protein>
<accession>A0A9X2A815</accession>
<keyword evidence="1" id="KW-0812">Transmembrane</keyword>
<dbReference type="EMBL" id="JAKVTV010000001">
    <property type="protein sequence ID" value="MCH4822084.1"/>
    <property type="molecule type" value="Genomic_DNA"/>
</dbReference>
<feature type="transmembrane region" description="Helical" evidence="1">
    <location>
        <begin position="12"/>
        <end position="33"/>
    </location>
</feature>
<keyword evidence="3" id="KW-1185">Reference proteome</keyword>
<gene>
    <name evidence="2" type="ORF">ML462_02775</name>
</gene>
<feature type="transmembrane region" description="Helical" evidence="1">
    <location>
        <begin position="144"/>
        <end position="165"/>
    </location>
</feature>
<keyword evidence="1" id="KW-0472">Membrane</keyword>
<dbReference type="RefSeq" id="WP_240712202.1">
    <property type="nucleotide sequence ID" value="NZ_JAKVTV010000001.1"/>
</dbReference>
<sequence>MLRATSSKHTFLIFFLPLFLITCLVFLTAVAGFRENADLLSIGLTFDLLILIPFLYFLLIRKTKIPKTTILPIMILGLIICKFIIPAENQYFLDLFKTWGIPVAEVFVLGFVVHKVYLALKIYRSNNQENADFYNVLKKSCKEIFPAPLVIPMVTEMAVFYYGFFNWRKRDLKDHEFHYHKESGSIALFSAIIFLILVETVVLHILLAMWNETLALILTVLGLYSIMQLFGFTRSLSKRPVYIVDKKLFLNYGIMKETVIDLKNIVTVEISSRDIELDSDTAKLSLLGNLESHNIILHLKKEETLTSLYGKRKNFKIIALHIDDKLKFKEQIDAHKN</sequence>
<name>A0A9X2A815_9FLAO</name>
<comment type="caution">
    <text evidence="2">The sequence shown here is derived from an EMBL/GenBank/DDBJ whole genome shotgun (WGS) entry which is preliminary data.</text>
</comment>
<evidence type="ECO:0000313" key="3">
    <source>
        <dbReference type="Proteomes" id="UP001139226"/>
    </source>
</evidence>
<evidence type="ECO:0000256" key="1">
    <source>
        <dbReference type="SAM" id="Phobius"/>
    </source>
</evidence>
<dbReference type="Proteomes" id="UP001139226">
    <property type="component" value="Unassembled WGS sequence"/>
</dbReference>
<evidence type="ECO:0000313" key="2">
    <source>
        <dbReference type="EMBL" id="MCH4822084.1"/>
    </source>
</evidence>
<proteinExistence type="predicted"/>
<feature type="transmembrane region" description="Helical" evidence="1">
    <location>
        <begin position="99"/>
        <end position="123"/>
    </location>
</feature>
<reference evidence="2" key="1">
    <citation type="submission" date="2022-03" db="EMBL/GenBank/DDBJ databases">
        <title>Gramella crocea sp. nov., isolated from activated sludge of a seafood processing plant.</title>
        <authorList>
            <person name="Zhang X."/>
        </authorList>
    </citation>
    <scope>NUCLEOTIDE SEQUENCE</scope>
    <source>
        <strain evidence="2">YJ019</strain>
    </source>
</reference>